<proteinExistence type="predicted"/>
<keyword evidence="3" id="KW-1185">Reference proteome</keyword>
<evidence type="ECO:0000313" key="3">
    <source>
        <dbReference type="Proteomes" id="UP000193978"/>
    </source>
</evidence>
<keyword evidence="1" id="KW-1133">Transmembrane helix</keyword>
<feature type="transmembrane region" description="Helical" evidence="1">
    <location>
        <begin position="112"/>
        <end position="134"/>
    </location>
</feature>
<dbReference type="Pfam" id="PF13787">
    <property type="entry name" value="HXXEE"/>
    <property type="match status" value="1"/>
</dbReference>
<dbReference type="InterPro" id="IPR025671">
    <property type="entry name" value="HXXEE"/>
</dbReference>
<evidence type="ECO:0008006" key="4">
    <source>
        <dbReference type="Google" id="ProtNLM"/>
    </source>
</evidence>
<protein>
    <recommendedName>
        <fullName evidence="4">HXXEE domain-containing protein</fullName>
    </recommendedName>
</protein>
<feature type="transmembrane region" description="Helical" evidence="1">
    <location>
        <begin position="45"/>
        <end position="61"/>
    </location>
</feature>
<evidence type="ECO:0000256" key="1">
    <source>
        <dbReference type="SAM" id="Phobius"/>
    </source>
</evidence>
<feature type="transmembrane region" description="Helical" evidence="1">
    <location>
        <begin position="166"/>
        <end position="188"/>
    </location>
</feature>
<feature type="transmembrane region" description="Helical" evidence="1">
    <location>
        <begin position="81"/>
        <end position="105"/>
    </location>
</feature>
<feature type="transmembrane region" description="Helical" evidence="1">
    <location>
        <begin position="12"/>
        <end position="33"/>
    </location>
</feature>
<reference evidence="2 3" key="1">
    <citation type="submission" date="2017-02" db="EMBL/GenBank/DDBJ databases">
        <authorList>
            <person name="Peterson S.W."/>
        </authorList>
    </citation>
    <scope>NUCLEOTIDE SEQUENCE [LARGE SCALE GENOMIC DNA]</scope>
    <source>
        <strain evidence="2 3">S285</strain>
    </source>
</reference>
<dbReference type="EMBL" id="CP019948">
    <property type="protein sequence ID" value="ARN83688.1"/>
    <property type="molecule type" value="Genomic_DNA"/>
</dbReference>
<dbReference type="AlphaFoldDB" id="A0A1W6N1J7"/>
<name>A0A1W6N1J7_9HYPH</name>
<accession>A0A1W6N1J7</accession>
<evidence type="ECO:0000313" key="2">
    <source>
        <dbReference type="EMBL" id="ARN83688.1"/>
    </source>
</evidence>
<gene>
    <name evidence="2" type="ORF">B1812_15315</name>
</gene>
<dbReference type="KEGG" id="mbry:B1812_15315"/>
<dbReference type="Proteomes" id="UP000193978">
    <property type="component" value="Chromosome"/>
</dbReference>
<sequence>MAALFVWLSSGWSLIATFIPGVVSAWAVFSWLYARRIELPEAETFIPAFFVVLAIQFLHFNEEYITDFRSFFPELYGGAPFSGALFVTINMVSYSVFAIACLAVFAWRRSFLLMPVLFFVVYGAIGNAISHTFWVIDAQAYRPGFVTAQFFWLAGPWLLRKLLGSWRATAVAIAGFASMLVPLLKLLAVH</sequence>
<keyword evidence="1" id="KW-0812">Transmembrane</keyword>
<keyword evidence="1" id="KW-0472">Membrane</keyword>
<organism evidence="2 3">
    <name type="scientific">Methylocystis bryophila</name>
    <dbReference type="NCBI Taxonomy" id="655015"/>
    <lineage>
        <taxon>Bacteria</taxon>
        <taxon>Pseudomonadati</taxon>
        <taxon>Pseudomonadota</taxon>
        <taxon>Alphaproteobacteria</taxon>
        <taxon>Hyphomicrobiales</taxon>
        <taxon>Methylocystaceae</taxon>
        <taxon>Methylocystis</taxon>
    </lineage>
</organism>